<organism evidence="1 2">
    <name type="scientific">Blepharisma stoltei</name>
    <dbReference type="NCBI Taxonomy" id="1481888"/>
    <lineage>
        <taxon>Eukaryota</taxon>
        <taxon>Sar</taxon>
        <taxon>Alveolata</taxon>
        <taxon>Ciliophora</taxon>
        <taxon>Postciliodesmatophora</taxon>
        <taxon>Heterotrichea</taxon>
        <taxon>Heterotrichida</taxon>
        <taxon>Blepharismidae</taxon>
        <taxon>Blepharisma</taxon>
    </lineage>
</organism>
<gene>
    <name evidence="1" type="ORF">BSTOLATCC_MIC44246</name>
</gene>
<evidence type="ECO:0000313" key="2">
    <source>
        <dbReference type="Proteomes" id="UP001162131"/>
    </source>
</evidence>
<keyword evidence="2" id="KW-1185">Reference proteome</keyword>
<dbReference type="Proteomes" id="UP001162131">
    <property type="component" value="Unassembled WGS sequence"/>
</dbReference>
<accession>A0AAU9JPT7</accession>
<sequence length="257" mass="30005">MSYIRSFQSLHFPWRFNDRSPFTLLPLTDVLTNELQVYKQGFITAFRETLCALEENDTDFLKSVMEPRLYPEVHAGLDTLKRRGHSIKRTNTDQFIYAYYYNDRIYQGVNIDRSLNKGKEMEKAQMMNVDLRIGKSKEPRMYMENMKIFTGKDGLLTNNLIFKVDVVYNTAVKLIVLDENGEKLIGDQNKSPETHKFRFETMTEMPSGVMTQALTNFQIMLYYLNCMGTNPIKVNEWIITDIDDHLKGNPFIEDSGN</sequence>
<proteinExistence type="predicted"/>
<reference evidence="1" key="1">
    <citation type="submission" date="2021-09" db="EMBL/GenBank/DDBJ databases">
        <authorList>
            <consortium name="AG Swart"/>
            <person name="Singh M."/>
            <person name="Singh A."/>
            <person name="Seah K."/>
            <person name="Emmerich C."/>
        </authorList>
    </citation>
    <scope>NUCLEOTIDE SEQUENCE</scope>
    <source>
        <strain evidence="1">ATCC30299</strain>
    </source>
</reference>
<dbReference type="EMBL" id="CAJZBQ010000044">
    <property type="protein sequence ID" value="CAG9327616.1"/>
    <property type="molecule type" value="Genomic_DNA"/>
</dbReference>
<comment type="caution">
    <text evidence="1">The sequence shown here is derived from an EMBL/GenBank/DDBJ whole genome shotgun (WGS) entry which is preliminary data.</text>
</comment>
<dbReference type="AlphaFoldDB" id="A0AAU9JPT7"/>
<evidence type="ECO:0000313" key="1">
    <source>
        <dbReference type="EMBL" id="CAG9327616.1"/>
    </source>
</evidence>
<name>A0AAU9JPT7_9CILI</name>
<protein>
    <submittedName>
        <fullName evidence="1">Uncharacterized protein</fullName>
    </submittedName>
</protein>